<dbReference type="InterPro" id="IPR003313">
    <property type="entry name" value="AraC-bd"/>
</dbReference>
<dbReference type="SUPFAM" id="SSF51215">
    <property type="entry name" value="Regulatory protein AraC"/>
    <property type="match status" value="1"/>
</dbReference>
<dbReference type="PROSITE" id="PS01124">
    <property type="entry name" value="HTH_ARAC_FAMILY_2"/>
    <property type="match status" value="1"/>
</dbReference>
<dbReference type="Gene3D" id="2.60.120.280">
    <property type="entry name" value="Regulatory protein AraC"/>
    <property type="match status" value="1"/>
</dbReference>
<dbReference type="Pfam" id="PF02311">
    <property type="entry name" value="AraC_binding"/>
    <property type="match status" value="1"/>
</dbReference>
<dbReference type="Proteomes" id="UP000390763">
    <property type="component" value="Unassembled WGS sequence"/>
</dbReference>
<dbReference type="EMBL" id="QRVN01000034">
    <property type="protein sequence ID" value="RGS45457.1"/>
    <property type="molecule type" value="Genomic_DNA"/>
</dbReference>
<evidence type="ECO:0000256" key="2">
    <source>
        <dbReference type="ARBA" id="ARBA00023125"/>
    </source>
</evidence>
<dbReference type="GO" id="GO:0043565">
    <property type="term" value="F:sequence-specific DNA binding"/>
    <property type="evidence" value="ECO:0007669"/>
    <property type="project" value="InterPro"/>
</dbReference>
<evidence type="ECO:0000256" key="1">
    <source>
        <dbReference type="ARBA" id="ARBA00023015"/>
    </source>
</evidence>
<reference evidence="8 9" key="1">
    <citation type="submission" date="2018-08" db="EMBL/GenBank/DDBJ databases">
        <title>A genome reference for cultivated species of the human gut microbiota.</title>
        <authorList>
            <person name="Zou Y."/>
            <person name="Xue W."/>
            <person name="Luo G."/>
        </authorList>
    </citation>
    <scope>NUCLEOTIDE SEQUENCE [LARGE SCALE GENOMIC DNA]</scope>
    <source>
        <strain evidence="7 8">AF10-17</strain>
        <strain evidence="6 9">AF22-1</strain>
    </source>
</reference>
<evidence type="ECO:0000313" key="9">
    <source>
        <dbReference type="Proteomes" id="UP000286113"/>
    </source>
</evidence>
<evidence type="ECO:0000313" key="5">
    <source>
        <dbReference type="EMBL" id="MQO05076.1"/>
    </source>
</evidence>
<dbReference type="EMBL" id="VZBT01000101">
    <property type="protein sequence ID" value="MQO05076.1"/>
    <property type="molecule type" value="Genomic_DNA"/>
</dbReference>
<name>A0A3R6C9J8_9BACT</name>
<sequence>MQTSKYLLATERDAEWGLTISTVGREEIAPGEAYPTKGHADGYYFDLQKGRILDEYQLLYQPEGEGVFCSAHLPETKIKAGDIFLLFPGEWHSYHPSGTKGWKSYWIGFKGKNIDDRVKAGFLSPEKPIYHVGYSNEIIALYEEAYKTAQEEVAFAQQTMAGIVNHLIGKMYSLERNIVLSKDTKHVDMINKARLRIRESLEDTLTIQEIAQELGISYSSFRKLFKEHTGFAPALYQQNLKLQRAKELLSTTDESIKEIAYRLNFESPDYFSAKFKIQTGMKPSDFRNMTR</sequence>
<keyword evidence="2" id="KW-0238">DNA-binding</keyword>
<dbReference type="PANTHER" id="PTHR43280">
    <property type="entry name" value="ARAC-FAMILY TRANSCRIPTIONAL REGULATOR"/>
    <property type="match status" value="1"/>
</dbReference>
<reference evidence="5" key="3">
    <citation type="submission" date="2023-10" db="EMBL/GenBank/DDBJ databases">
        <title>Distinct polysaccharide growth profiles of human intestinal Prevotella copri isolates.</title>
        <authorList>
            <person name="Fehlner-Peach H."/>
            <person name="Magnabosco C."/>
            <person name="Raghavan V."/>
            <person name="Scher J.U."/>
            <person name="Tett A."/>
            <person name="Cox L.M."/>
            <person name="Gottsegen C."/>
            <person name="Watters A."/>
            <person name="Wiltshire- Gordon J.D."/>
            <person name="Segata N."/>
            <person name="Bonneau R."/>
            <person name="Littman D.R."/>
        </authorList>
    </citation>
    <scope>NUCLEOTIDE SEQUENCE</scope>
    <source>
        <strain evidence="5">IAK279</strain>
    </source>
</reference>
<dbReference type="SMART" id="SM00342">
    <property type="entry name" value="HTH_ARAC"/>
    <property type="match status" value="1"/>
</dbReference>
<evidence type="ECO:0000313" key="7">
    <source>
        <dbReference type="EMBL" id="RGW80964.1"/>
    </source>
</evidence>
<dbReference type="Proteomes" id="UP000286113">
    <property type="component" value="Unassembled WGS sequence"/>
</dbReference>
<dbReference type="GO" id="GO:0003700">
    <property type="term" value="F:DNA-binding transcription factor activity"/>
    <property type="evidence" value="ECO:0007669"/>
    <property type="project" value="InterPro"/>
</dbReference>
<protein>
    <submittedName>
        <fullName evidence="7">AraC family transcriptional regulator</fullName>
    </submittedName>
</protein>
<keyword evidence="1" id="KW-0805">Transcription regulation</keyword>
<dbReference type="Proteomes" id="UP000285776">
    <property type="component" value="Unassembled WGS sequence"/>
</dbReference>
<dbReference type="EMBL" id="QSAV01000013">
    <property type="protein sequence ID" value="RGW80964.1"/>
    <property type="molecule type" value="Genomic_DNA"/>
</dbReference>
<dbReference type="Pfam" id="PF12833">
    <property type="entry name" value="HTH_18"/>
    <property type="match status" value="1"/>
</dbReference>
<dbReference type="InterPro" id="IPR018060">
    <property type="entry name" value="HTH_AraC"/>
</dbReference>
<dbReference type="PANTHER" id="PTHR43280:SF30">
    <property type="entry name" value="MMSAB OPERON REGULATORY PROTEIN"/>
    <property type="match status" value="1"/>
</dbReference>
<dbReference type="SUPFAM" id="SSF46689">
    <property type="entry name" value="Homeodomain-like"/>
    <property type="match status" value="2"/>
</dbReference>
<proteinExistence type="predicted"/>
<organism evidence="7 8">
    <name type="scientific">Segatella copri</name>
    <dbReference type="NCBI Taxonomy" id="165179"/>
    <lineage>
        <taxon>Bacteria</taxon>
        <taxon>Pseudomonadati</taxon>
        <taxon>Bacteroidota</taxon>
        <taxon>Bacteroidia</taxon>
        <taxon>Bacteroidales</taxon>
        <taxon>Prevotellaceae</taxon>
        <taxon>Segatella</taxon>
    </lineage>
</organism>
<feature type="domain" description="HTH araC/xylS-type" evidence="4">
    <location>
        <begin position="191"/>
        <end position="289"/>
    </location>
</feature>
<reference evidence="10" key="2">
    <citation type="submission" date="2019-09" db="EMBL/GenBank/DDBJ databases">
        <title>Distinct polysaccharide growth profiles of human intestinal Prevotella copri isolates.</title>
        <authorList>
            <person name="Fehlner-Peach H."/>
            <person name="Magnabosco C."/>
            <person name="Raghavan V."/>
            <person name="Scher J.U."/>
            <person name="Tett A."/>
            <person name="Cox L.M."/>
            <person name="Gottsegen C."/>
            <person name="Watters A."/>
            <person name="Wiltshire- Gordon J.D."/>
            <person name="Segata N."/>
            <person name="Bonneau R."/>
            <person name="Littman D.R."/>
        </authorList>
    </citation>
    <scope>NUCLEOTIDE SEQUENCE [LARGE SCALE GENOMIC DNA]</scope>
    <source>
        <strain evidence="10">iAK279</strain>
    </source>
</reference>
<comment type="caution">
    <text evidence="7">The sequence shown here is derived from an EMBL/GenBank/DDBJ whole genome shotgun (WGS) entry which is preliminary data.</text>
</comment>
<dbReference type="RefSeq" id="WP_118152207.1">
    <property type="nucleotide sequence ID" value="NZ_DAWERD010000033.1"/>
</dbReference>
<dbReference type="AlphaFoldDB" id="A0A3R6C9J8"/>
<dbReference type="InterPro" id="IPR037923">
    <property type="entry name" value="HTH-like"/>
</dbReference>
<evidence type="ECO:0000259" key="4">
    <source>
        <dbReference type="PROSITE" id="PS01124"/>
    </source>
</evidence>
<dbReference type="Gene3D" id="1.10.10.60">
    <property type="entry name" value="Homeodomain-like"/>
    <property type="match status" value="2"/>
</dbReference>
<keyword evidence="3" id="KW-0804">Transcription</keyword>
<evidence type="ECO:0000313" key="10">
    <source>
        <dbReference type="Proteomes" id="UP000390763"/>
    </source>
</evidence>
<evidence type="ECO:0000256" key="3">
    <source>
        <dbReference type="ARBA" id="ARBA00023163"/>
    </source>
</evidence>
<evidence type="ECO:0000313" key="8">
    <source>
        <dbReference type="Proteomes" id="UP000285776"/>
    </source>
</evidence>
<evidence type="ECO:0000313" key="6">
    <source>
        <dbReference type="EMBL" id="RGS45457.1"/>
    </source>
</evidence>
<dbReference type="InterPro" id="IPR009057">
    <property type="entry name" value="Homeodomain-like_sf"/>
</dbReference>
<gene>
    <name evidence="7" type="ORF">DWV53_05550</name>
    <name evidence="6" type="ORF">DWX90_13575</name>
    <name evidence="5" type="ORF">F7D62_13440</name>
</gene>
<accession>A0A3R6C9J8</accession>